<dbReference type="SUPFAM" id="SSF56112">
    <property type="entry name" value="Protein kinase-like (PK-like)"/>
    <property type="match status" value="1"/>
</dbReference>
<dbReference type="InterPro" id="IPR052898">
    <property type="entry name" value="ACAD10-like"/>
</dbReference>
<sequence>MSGAADSTAAAGFEFDAERLQRHLRSALPELEGPMRLARIGGGQSNPTFFVDFDNRALVLRKQPPGELLPSAHAVDREYRVLRALADTDVPVPRTVLYCDDRAVVGTPFYVMDKLEGRVLSNYALPGIAPAERRAYYFAMAETLARLHAVDLAAVGLTDYGRPGNFFQRQIARWTRQWEASRTREDANINRLIAWLPANLPPGDQTTIAHGDFRFGNLMFHPTEPRVIAVLDWELSTLGHPLADVAYNCMAWHTGADEFEGMQGIDLAAEGIPTQAEYIARYQQAGGCAEPVTNFHLAFSLFRFAVILEGIAARAKSGSAAAADAVQVGAQAAGFARRAVALID</sequence>
<name>A0A5Q0M489_VARPD</name>
<dbReference type="GO" id="GO:0016740">
    <property type="term" value="F:transferase activity"/>
    <property type="evidence" value="ECO:0007669"/>
    <property type="project" value="UniProtKB-KW"/>
</dbReference>
<protein>
    <submittedName>
        <fullName evidence="2">Phosphotransferase</fullName>
    </submittedName>
</protein>
<dbReference type="RefSeq" id="WP_153282000.1">
    <property type="nucleotide sequence ID" value="NZ_CP045644.1"/>
</dbReference>
<dbReference type="InterPro" id="IPR041726">
    <property type="entry name" value="ACAD10_11_N"/>
</dbReference>
<evidence type="ECO:0000259" key="1">
    <source>
        <dbReference type="Pfam" id="PF01636"/>
    </source>
</evidence>
<evidence type="ECO:0000313" key="2">
    <source>
        <dbReference type="EMBL" id="QFZ83262.1"/>
    </source>
</evidence>
<reference evidence="2 3" key="1">
    <citation type="submission" date="2019-10" db="EMBL/GenBank/DDBJ databases">
        <title>Complete genome sequence of Variovorax paradoxus 5C-2.</title>
        <authorList>
            <person name="Gogoleva N.E."/>
            <person name="Balkin A.S."/>
        </authorList>
    </citation>
    <scope>NUCLEOTIDE SEQUENCE [LARGE SCALE GENOMIC DNA]</scope>
    <source>
        <strain evidence="2 3">5C-2</strain>
    </source>
</reference>
<gene>
    <name evidence="2" type="ORF">GFK26_11065</name>
</gene>
<accession>A0A5Q0M489</accession>
<proteinExistence type="predicted"/>
<feature type="domain" description="Aminoglycoside phosphotransferase" evidence="1">
    <location>
        <begin position="38"/>
        <end position="258"/>
    </location>
</feature>
<dbReference type="PANTHER" id="PTHR47829">
    <property type="entry name" value="HYDROLASE, PUTATIVE (AFU_ORTHOLOGUE AFUA_1G12880)-RELATED"/>
    <property type="match status" value="1"/>
</dbReference>
<dbReference type="EMBL" id="CP045644">
    <property type="protein sequence ID" value="QFZ83262.1"/>
    <property type="molecule type" value="Genomic_DNA"/>
</dbReference>
<dbReference type="CDD" id="cd05154">
    <property type="entry name" value="ACAD10_11_N-like"/>
    <property type="match status" value="1"/>
</dbReference>
<dbReference type="Pfam" id="PF01636">
    <property type="entry name" value="APH"/>
    <property type="match status" value="1"/>
</dbReference>
<dbReference type="InterPro" id="IPR002575">
    <property type="entry name" value="Aminoglycoside_PTrfase"/>
</dbReference>
<organism evidence="2 3">
    <name type="scientific">Variovorax paradoxus</name>
    <dbReference type="NCBI Taxonomy" id="34073"/>
    <lineage>
        <taxon>Bacteria</taxon>
        <taxon>Pseudomonadati</taxon>
        <taxon>Pseudomonadota</taxon>
        <taxon>Betaproteobacteria</taxon>
        <taxon>Burkholderiales</taxon>
        <taxon>Comamonadaceae</taxon>
        <taxon>Variovorax</taxon>
    </lineage>
</organism>
<evidence type="ECO:0000313" key="3">
    <source>
        <dbReference type="Proteomes" id="UP000326780"/>
    </source>
</evidence>
<dbReference type="AlphaFoldDB" id="A0A5Q0M489"/>
<dbReference type="Gene3D" id="3.90.1200.10">
    <property type="match status" value="1"/>
</dbReference>
<dbReference type="Gene3D" id="3.30.200.20">
    <property type="entry name" value="Phosphorylase Kinase, domain 1"/>
    <property type="match status" value="1"/>
</dbReference>
<dbReference type="Proteomes" id="UP000326780">
    <property type="component" value="Chromosome"/>
</dbReference>
<keyword evidence="2" id="KW-0808">Transferase</keyword>
<dbReference type="PANTHER" id="PTHR47829:SF3">
    <property type="entry name" value="AMINOGLYCOSIDE PHOSPHOTRANSFERASE DOMAIN-CONTAINING PROTEIN"/>
    <property type="match status" value="1"/>
</dbReference>
<dbReference type="InterPro" id="IPR011009">
    <property type="entry name" value="Kinase-like_dom_sf"/>
</dbReference>